<name>A0A267M3K0_LACJH</name>
<keyword evidence="1" id="KW-1133">Transmembrane helix</keyword>
<gene>
    <name evidence="2" type="ORF">A3Q24_09950</name>
</gene>
<protein>
    <submittedName>
        <fullName evidence="2">Uncharacterized protein</fullName>
    </submittedName>
</protein>
<keyword evidence="1" id="KW-0812">Transmembrane</keyword>
<evidence type="ECO:0000313" key="2">
    <source>
        <dbReference type="EMBL" id="PAB53380.1"/>
    </source>
</evidence>
<dbReference type="Proteomes" id="UP000216008">
    <property type="component" value="Unassembled WGS sequence"/>
</dbReference>
<organism evidence="2 3">
    <name type="scientific">Lactobacillus johnsonii</name>
    <dbReference type="NCBI Taxonomy" id="33959"/>
    <lineage>
        <taxon>Bacteria</taxon>
        <taxon>Bacillati</taxon>
        <taxon>Bacillota</taxon>
        <taxon>Bacilli</taxon>
        <taxon>Lactobacillales</taxon>
        <taxon>Lactobacillaceae</taxon>
        <taxon>Lactobacillus</taxon>
    </lineage>
</organism>
<evidence type="ECO:0000256" key="1">
    <source>
        <dbReference type="SAM" id="Phobius"/>
    </source>
</evidence>
<feature type="transmembrane region" description="Helical" evidence="1">
    <location>
        <begin position="46"/>
        <end position="66"/>
    </location>
</feature>
<feature type="transmembrane region" description="Helical" evidence="1">
    <location>
        <begin position="21"/>
        <end position="40"/>
    </location>
</feature>
<accession>A0A267M3K0</accession>
<dbReference type="AlphaFoldDB" id="A0A267M3K0"/>
<keyword evidence="1" id="KW-0472">Membrane</keyword>
<sequence length="113" mass="13535">MNTRAEGRWYVIKPWQCGIDFTNWIYYLSYGIFTYSVLLINYLKCWFYPIAAIICVLLLFGVAMLLPWNRKSINYLISCEMAIKQHYKILAVWLRGYRDDNIIHNYLTLKHGL</sequence>
<proteinExistence type="predicted"/>
<comment type="caution">
    <text evidence="2">The sequence shown here is derived from an EMBL/GenBank/DDBJ whole genome shotgun (WGS) entry which is preliminary data.</text>
</comment>
<dbReference type="EMBL" id="NIBD01000079">
    <property type="protein sequence ID" value="PAB53380.1"/>
    <property type="molecule type" value="Genomic_DNA"/>
</dbReference>
<reference evidence="2 3" key="1">
    <citation type="submission" date="2017-05" db="EMBL/GenBank/DDBJ databases">
        <title>Lactobacillus johnsonii from commercial turkeys.</title>
        <authorList>
            <person name="Johnson T.J."/>
            <person name="Youmans B."/>
        </authorList>
    </citation>
    <scope>NUCLEOTIDE SEQUENCE [LARGE SCALE GENOMIC DNA]</scope>
    <source>
        <strain evidence="2 3">UMNLJ114</strain>
    </source>
</reference>
<evidence type="ECO:0000313" key="3">
    <source>
        <dbReference type="Proteomes" id="UP000216008"/>
    </source>
</evidence>